<accession>A0A6A6U9H9</accession>
<reference evidence="3" key="1">
    <citation type="journal article" date="2020" name="Stud. Mycol.">
        <title>101 Dothideomycetes genomes: a test case for predicting lifestyles and emergence of pathogens.</title>
        <authorList>
            <person name="Haridas S."/>
            <person name="Albert R."/>
            <person name="Binder M."/>
            <person name="Bloem J."/>
            <person name="Labutti K."/>
            <person name="Salamov A."/>
            <person name="Andreopoulos B."/>
            <person name="Baker S."/>
            <person name="Barry K."/>
            <person name="Bills G."/>
            <person name="Bluhm B."/>
            <person name="Cannon C."/>
            <person name="Castanera R."/>
            <person name="Culley D."/>
            <person name="Daum C."/>
            <person name="Ezra D."/>
            <person name="Gonzalez J."/>
            <person name="Henrissat B."/>
            <person name="Kuo A."/>
            <person name="Liang C."/>
            <person name="Lipzen A."/>
            <person name="Lutzoni F."/>
            <person name="Magnuson J."/>
            <person name="Mondo S."/>
            <person name="Nolan M."/>
            <person name="Ohm R."/>
            <person name="Pangilinan J."/>
            <person name="Park H.-J."/>
            <person name="Ramirez L."/>
            <person name="Alfaro M."/>
            <person name="Sun H."/>
            <person name="Tritt A."/>
            <person name="Yoshinaga Y."/>
            <person name="Zwiers L.-H."/>
            <person name="Turgeon B."/>
            <person name="Goodwin S."/>
            <person name="Spatafora J."/>
            <person name="Crous P."/>
            <person name="Grigoriev I."/>
        </authorList>
    </citation>
    <scope>NUCLEOTIDE SEQUENCE</scope>
    <source>
        <strain evidence="3">CBS 115976</strain>
    </source>
</reference>
<dbReference type="Proteomes" id="UP000799302">
    <property type="component" value="Unassembled WGS sequence"/>
</dbReference>
<feature type="compositionally biased region" description="Basic and acidic residues" evidence="2">
    <location>
        <begin position="45"/>
        <end position="60"/>
    </location>
</feature>
<feature type="coiled-coil region" evidence="1">
    <location>
        <begin position="189"/>
        <end position="244"/>
    </location>
</feature>
<name>A0A6A6U9H9_9PEZI</name>
<organism evidence="3 4">
    <name type="scientific">Microthyrium microscopicum</name>
    <dbReference type="NCBI Taxonomy" id="703497"/>
    <lineage>
        <taxon>Eukaryota</taxon>
        <taxon>Fungi</taxon>
        <taxon>Dikarya</taxon>
        <taxon>Ascomycota</taxon>
        <taxon>Pezizomycotina</taxon>
        <taxon>Dothideomycetes</taxon>
        <taxon>Dothideomycetes incertae sedis</taxon>
        <taxon>Microthyriales</taxon>
        <taxon>Microthyriaceae</taxon>
        <taxon>Microthyrium</taxon>
    </lineage>
</organism>
<evidence type="ECO:0000256" key="2">
    <source>
        <dbReference type="SAM" id="MobiDB-lite"/>
    </source>
</evidence>
<feature type="region of interest" description="Disordered" evidence="2">
    <location>
        <begin position="37"/>
        <end position="68"/>
    </location>
</feature>
<protein>
    <submittedName>
        <fullName evidence="3">Uncharacterized protein</fullName>
    </submittedName>
</protein>
<keyword evidence="4" id="KW-1185">Reference proteome</keyword>
<gene>
    <name evidence="3" type="ORF">BT63DRAFT_470374</name>
</gene>
<proteinExistence type="predicted"/>
<sequence>MPQLASKEQSTGARIWISLTRKDNGNLLFSYSQNPFATSSSSAARENKMPPHSITYKDPEQGSGHKMKSLKRTKYNLHPFNFRPSSSQRDRYDTPERATTIAPAIENPPFSPLTPTETAIIPAFDPRISIADILAETLSDRAPAPVVPPHTMAPTRAAVPLKIQVSPEAVIPAKRKAPSAESDSLLMPVEQLMKEVQIAVKKRDEAAATKRAAEERIRCLGVALKAHKESLHMAQRQLDQKQLTLAEIEVCLDNSCDRDSEI</sequence>
<dbReference type="AlphaFoldDB" id="A0A6A6U9H9"/>
<evidence type="ECO:0000313" key="3">
    <source>
        <dbReference type="EMBL" id="KAF2668909.1"/>
    </source>
</evidence>
<evidence type="ECO:0000313" key="4">
    <source>
        <dbReference type="Proteomes" id="UP000799302"/>
    </source>
</evidence>
<keyword evidence="1" id="KW-0175">Coiled coil</keyword>
<dbReference type="EMBL" id="MU004235">
    <property type="protein sequence ID" value="KAF2668909.1"/>
    <property type="molecule type" value="Genomic_DNA"/>
</dbReference>
<evidence type="ECO:0000256" key="1">
    <source>
        <dbReference type="SAM" id="Coils"/>
    </source>
</evidence>